<reference evidence="1" key="1">
    <citation type="journal article" date="2021" name="Nat. Commun.">
        <title>Genetic determinants of endophytism in the Arabidopsis root mycobiome.</title>
        <authorList>
            <person name="Mesny F."/>
            <person name="Miyauchi S."/>
            <person name="Thiergart T."/>
            <person name="Pickel B."/>
            <person name="Atanasova L."/>
            <person name="Karlsson M."/>
            <person name="Huettel B."/>
            <person name="Barry K.W."/>
            <person name="Haridas S."/>
            <person name="Chen C."/>
            <person name="Bauer D."/>
            <person name="Andreopoulos W."/>
            <person name="Pangilinan J."/>
            <person name="LaButti K."/>
            <person name="Riley R."/>
            <person name="Lipzen A."/>
            <person name="Clum A."/>
            <person name="Drula E."/>
            <person name="Henrissat B."/>
            <person name="Kohler A."/>
            <person name="Grigoriev I.V."/>
            <person name="Martin F.M."/>
            <person name="Hacquard S."/>
        </authorList>
    </citation>
    <scope>NUCLEOTIDE SEQUENCE</scope>
    <source>
        <strain evidence="1">MPI-SDFR-AT-0073</strain>
    </source>
</reference>
<gene>
    <name evidence="1" type="ORF">BKA67DRAFT_565041</name>
</gene>
<dbReference type="OrthoDB" id="4769079at2759"/>
<dbReference type="PANTHER" id="PTHR38696">
    <property type="entry name" value="MEDIATOR OF RNA POLYMERASE II TRANSCRIPTION SUBUNIT 13"/>
    <property type="match status" value="1"/>
</dbReference>
<dbReference type="PANTHER" id="PTHR38696:SF1">
    <property type="entry name" value="MEDIATOR OF RNA POLYMERASE II TRANSCRIPTION SUBUNIT 13"/>
    <property type="match status" value="1"/>
</dbReference>
<dbReference type="GeneID" id="70131681"/>
<dbReference type="Proteomes" id="UP000758603">
    <property type="component" value="Unassembled WGS sequence"/>
</dbReference>
<organism evidence="1 2">
    <name type="scientific">Truncatella angustata</name>
    <dbReference type="NCBI Taxonomy" id="152316"/>
    <lineage>
        <taxon>Eukaryota</taxon>
        <taxon>Fungi</taxon>
        <taxon>Dikarya</taxon>
        <taxon>Ascomycota</taxon>
        <taxon>Pezizomycotina</taxon>
        <taxon>Sordariomycetes</taxon>
        <taxon>Xylariomycetidae</taxon>
        <taxon>Amphisphaeriales</taxon>
        <taxon>Sporocadaceae</taxon>
        <taxon>Truncatella</taxon>
    </lineage>
</organism>
<evidence type="ECO:0000313" key="1">
    <source>
        <dbReference type="EMBL" id="KAH6654413.1"/>
    </source>
</evidence>
<dbReference type="RefSeq" id="XP_045958683.1">
    <property type="nucleotide sequence ID" value="XM_046102789.1"/>
</dbReference>
<protein>
    <submittedName>
        <fullName evidence="1">Uncharacterized protein</fullName>
    </submittedName>
</protein>
<evidence type="ECO:0000313" key="2">
    <source>
        <dbReference type="Proteomes" id="UP000758603"/>
    </source>
</evidence>
<name>A0A9P8ULQ1_9PEZI</name>
<proteinExistence type="predicted"/>
<dbReference type="EMBL" id="JAGPXC010000004">
    <property type="protein sequence ID" value="KAH6654413.1"/>
    <property type="molecule type" value="Genomic_DNA"/>
</dbReference>
<sequence length="272" mass="30508">MSSPNSSAISRTGGAGQSPIIANATDATARKYAALSLSKSDRIRFLGFPEEVYQEAEFVLTSSWPPGIKAASQYAGSHEYQMKGRPWGLMGTNEAVGSRVLLRNILAYLYDRSWRLTTSISLSEKIGSKDTLLFKNAASGNPEVEWLVIQFHSSNKIFVHCPWSPAASVAHSRSDANTSLMKSVENCLTKLEYLEKGEWSQNHDAYQFSLKGRPWRCHGQDSMKVRKLLLELAESLDESGWENYGTIKQRSESDDWRVCDSWYLVRKVSILV</sequence>
<dbReference type="AlphaFoldDB" id="A0A9P8ULQ1"/>
<accession>A0A9P8ULQ1</accession>
<comment type="caution">
    <text evidence="1">The sequence shown here is derived from an EMBL/GenBank/DDBJ whole genome shotgun (WGS) entry which is preliminary data.</text>
</comment>
<keyword evidence="2" id="KW-1185">Reference proteome</keyword>